<evidence type="ECO:0000313" key="2">
    <source>
        <dbReference type="Proteomes" id="UP001595191"/>
    </source>
</evidence>
<accession>A0ACC7LG91</accession>
<name>A0ACC7LG91_9FLAO</name>
<proteinExistence type="predicted"/>
<protein>
    <submittedName>
        <fullName evidence="1">DUF7009 family protein</fullName>
    </submittedName>
</protein>
<sequence length="121" mass="14081">MKIRIKGNSIRFRLTRTEVKVLCTDGRFEERTEFDNTFFSYAVAISNEVRQLTARFNDNTITLLLPKNELGDWEANDEVGFQNMFRLDNGKELFLLLEKDFACLENTAEDQSDNYPNPKAC</sequence>
<evidence type="ECO:0000313" key="1">
    <source>
        <dbReference type="EMBL" id="MFH6602646.1"/>
    </source>
</evidence>
<dbReference type="Proteomes" id="UP001595191">
    <property type="component" value="Unassembled WGS sequence"/>
</dbReference>
<dbReference type="EMBL" id="JBHFPV010000001">
    <property type="protein sequence ID" value="MFH6602646.1"/>
    <property type="molecule type" value="Genomic_DNA"/>
</dbReference>
<gene>
    <name evidence="1" type="ORF">ACEZ3G_04100</name>
</gene>
<keyword evidence="2" id="KW-1185">Reference proteome</keyword>
<comment type="caution">
    <text evidence="1">The sequence shown here is derived from an EMBL/GenBank/DDBJ whole genome shotgun (WGS) entry which is preliminary data.</text>
</comment>
<organism evidence="1 2">
    <name type="scientific">Meishania litoralis</name>
    <dbReference type="NCBI Taxonomy" id="3434685"/>
    <lineage>
        <taxon>Bacteria</taxon>
        <taxon>Pseudomonadati</taxon>
        <taxon>Bacteroidota</taxon>
        <taxon>Flavobacteriia</taxon>
        <taxon>Flavobacteriales</taxon>
        <taxon>Flavobacteriaceae</taxon>
        <taxon>Meishania</taxon>
    </lineage>
</organism>
<reference evidence="1" key="1">
    <citation type="submission" date="2024-09" db="EMBL/GenBank/DDBJ databases">
        <authorList>
            <person name="Liu J."/>
        </authorList>
    </citation>
    <scope>NUCLEOTIDE SEQUENCE</scope>
    <source>
        <strain evidence="1">NBU2967</strain>
    </source>
</reference>